<reference evidence="1 2" key="1">
    <citation type="journal article" date="2018" name="Sci. Rep.">
        <title>Comparative analysis of the Pocillopora damicornis genome highlights role of immune system in coral evolution.</title>
        <authorList>
            <person name="Cunning R."/>
            <person name="Bay R.A."/>
            <person name="Gillette P."/>
            <person name="Baker A.C."/>
            <person name="Traylor-Knowles N."/>
        </authorList>
    </citation>
    <scope>NUCLEOTIDE SEQUENCE [LARGE SCALE GENOMIC DNA]</scope>
    <source>
        <strain evidence="1">RSMAS</strain>
        <tissue evidence="1">Whole animal</tissue>
    </source>
</reference>
<accession>A0A3M6TH26</accession>
<sequence>MMTYCYASGEREGRLASRDMLLVDELRVKEYHFFDLKVPLSTLGSVNKLFSVACLPTNFQGPVILTDSDKQNE</sequence>
<proteinExistence type="predicted"/>
<name>A0A3M6TH26_POCDA</name>
<organism evidence="1 2">
    <name type="scientific">Pocillopora damicornis</name>
    <name type="common">Cauliflower coral</name>
    <name type="synonym">Millepora damicornis</name>
    <dbReference type="NCBI Taxonomy" id="46731"/>
    <lineage>
        <taxon>Eukaryota</taxon>
        <taxon>Metazoa</taxon>
        <taxon>Cnidaria</taxon>
        <taxon>Anthozoa</taxon>
        <taxon>Hexacorallia</taxon>
        <taxon>Scleractinia</taxon>
        <taxon>Astrocoeniina</taxon>
        <taxon>Pocilloporidae</taxon>
        <taxon>Pocillopora</taxon>
    </lineage>
</organism>
<comment type="caution">
    <text evidence="1">The sequence shown here is derived from an EMBL/GenBank/DDBJ whole genome shotgun (WGS) entry which is preliminary data.</text>
</comment>
<evidence type="ECO:0000313" key="1">
    <source>
        <dbReference type="EMBL" id="RMX40693.1"/>
    </source>
</evidence>
<evidence type="ECO:0000313" key="2">
    <source>
        <dbReference type="Proteomes" id="UP000275408"/>
    </source>
</evidence>
<dbReference type="AlphaFoldDB" id="A0A3M6TH26"/>
<dbReference type="EMBL" id="RCHS01003590">
    <property type="protein sequence ID" value="RMX40693.1"/>
    <property type="molecule type" value="Genomic_DNA"/>
</dbReference>
<keyword evidence="2" id="KW-1185">Reference proteome</keyword>
<gene>
    <name evidence="1" type="ORF">pdam_00020706</name>
</gene>
<dbReference type="Proteomes" id="UP000275408">
    <property type="component" value="Unassembled WGS sequence"/>
</dbReference>
<dbReference type="STRING" id="46731.A0A3M6TH26"/>
<protein>
    <submittedName>
        <fullName evidence="1">Uncharacterized protein</fullName>
    </submittedName>
</protein>